<evidence type="ECO:0000259" key="1">
    <source>
        <dbReference type="Pfam" id="PF04043"/>
    </source>
</evidence>
<keyword evidence="3" id="KW-1185">Reference proteome</keyword>
<dbReference type="GO" id="GO:0004857">
    <property type="term" value="F:enzyme inhibitor activity"/>
    <property type="evidence" value="ECO:0007669"/>
    <property type="project" value="InterPro"/>
</dbReference>
<dbReference type="InterPro" id="IPR035513">
    <property type="entry name" value="Invertase/methylesterase_inhib"/>
</dbReference>
<gene>
    <name evidence="2" type="ORF">LTRI10_LOCUS28163</name>
</gene>
<dbReference type="AlphaFoldDB" id="A0AAV2EMK4"/>
<sequence length="82" mass="8849">MMISDVQTWVSTALTNENTCNDGFTGKEMAGEVKTAVRGRIEKIAHLTSTTATSLSVWLVSFSLNDGSNGFCCECQIANLEI</sequence>
<organism evidence="2 3">
    <name type="scientific">Linum trigynum</name>
    <dbReference type="NCBI Taxonomy" id="586398"/>
    <lineage>
        <taxon>Eukaryota</taxon>
        <taxon>Viridiplantae</taxon>
        <taxon>Streptophyta</taxon>
        <taxon>Embryophyta</taxon>
        <taxon>Tracheophyta</taxon>
        <taxon>Spermatophyta</taxon>
        <taxon>Magnoliopsida</taxon>
        <taxon>eudicotyledons</taxon>
        <taxon>Gunneridae</taxon>
        <taxon>Pentapetalae</taxon>
        <taxon>rosids</taxon>
        <taxon>fabids</taxon>
        <taxon>Malpighiales</taxon>
        <taxon>Linaceae</taxon>
        <taxon>Linum</taxon>
    </lineage>
</organism>
<feature type="domain" description="Pectinesterase inhibitor" evidence="1">
    <location>
        <begin position="3"/>
        <end position="50"/>
    </location>
</feature>
<dbReference type="Pfam" id="PF04043">
    <property type="entry name" value="PMEI"/>
    <property type="match status" value="1"/>
</dbReference>
<dbReference type="InterPro" id="IPR006501">
    <property type="entry name" value="Pectinesterase_inhib_dom"/>
</dbReference>
<name>A0AAV2EMK4_9ROSI</name>
<dbReference type="SUPFAM" id="SSF101148">
    <property type="entry name" value="Plant invertase/pectin methylesterase inhibitor"/>
    <property type="match status" value="1"/>
</dbReference>
<dbReference type="Gene3D" id="1.20.140.40">
    <property type="entry name" value="Invertase/pectin methylesterase inhibitor family protein"/>
    <property type="match status" value="1"/>
</dbReference>
<evidence type="ECO:0000313" key="3">
    <source>
        <dbReference type="Proteomes" id="UP001497516"/>
    </source>
</evidence>
<proteinExistence type="predicted"/>
<reference evidence="2 3" key="1">
    <citation type="submission" date="2024-04" db="EMBL/GenBank/DDBJ databases">
        <authorList>
            <person name="Fracassetti M."/>
        </authorList>
    </citation>
    <scope>NUCLEOTIDE SEQUENCE [LARGE SCALE GENOMIC DNA]</scope>
</reference>
<evidence type="ECO:0000313" key="2">
    <source>
        <dbReference type="EMBL" id="CAL1387165.1"/>
    </source>
</evidence>
<accession>A0AAV2EMK4</accession>
<dbReference type="Proteomes" id="UP001497516">
    <property type="component" value="Chromosome 5"/>
</dbReference>
<dbReference type="EMBL" id="OZ034818">
    <property type="protein sequence ID" value="CAL1387165.1"/>
    <property type="molecule type" value="Genomic_DNA"/>
</dbReference>
<protein>
    <recommendedName>
        <fullName evidence="1">Pectinesterase inhibitor domain-containing protein</fullName>
    </recommendedName>
</protein>